<dbReference type="Pfam" id="PF03588">
    <property type="entry name" value="Leu_Phe_trans"/>
    <property type="match status" value="1"/>
</dbReference>
<comment type="caution">
    <text evidence="4">The sequence shown here is derived from an EMBL/GenBank/DDBJ whole genome shotgun (WGS) entry which is preliminary data.</text>
</comment>
<dbReference type="PANTHER" id="PTHR30098">
    <property type="entry name" value="LEUCYL/PHENYLALANYL-TRNA--PROTEIN TRANSFERASE"/>
    <property type="match status" value="1"/>
</dbReference>
<dbReference type="InterPro" id="IPR042221">
    <property type="entry name" value="Leu/Phe-tRNA_Trfase_N"/>
</dbReference>
<dbReference type="InterPro" id="IPR042203">
    <property type="entry name" value="Leu/Phe-tRNA_Trfase_C"/>
</dbReference>
<dbReference type="SUPFAM" id="SSF55729">
    <property type="entry name" value="Acyl-CoA N-acyltransferases (Nat)"/>
    <property type="match status" value="1"/>
</dbReference>
<evidence type="ECO:0000256" key="3">
    <source>
        <dbReference type="ARBA" id="ARBA00023315"/>
    </source>
</evidence>
<name>A0A0F9DTR2_9ZZZZ</name>
<dbReference type="Gene3D" id="3.40.630.70">
    <property type="entry name" value="Leucyl/phenylalanyl-tRNA-protein transferase, C-terminal domain"/>
    <property type="match status" value="1"/>
</dbReference>
<dbReference type="NCBIfam" id="TIGR00667">
    <property type="entry name" value="aat"/>
    <property type="match status" value="1"/>
</dbReference>
<gene>
    <name evidence="4" type="ORF">LCGC14_2158110</name>
</gene>
<keyword evidence="3" id="KW-0012">Acyltransferase</keyword>
<dbReference type="GO" id="GO:0008914">
    <property type="term" value="F:leucyl-tRNA--protein transferase activity"/>
    <property type="evidence" value="ECO:0007669"/>
    <property type="project" value="InterPro"/>
</dbReference>
<keyword evidence="2" id="KW-0808">Transferase</keyword>
<evidence type="ECO:0008006" key="5">
    <source>
        <dbReference type="Google" id="ProtNLM"/>
    </source>
</evidence>
<evidence type="ECO:0000313" key="4">
    <source>
        <dbReference type="EMBL" id="KKL65124.1"/>
    </source>
</evidence>
<dbReference type="PANTHER" id="PTHR30098:SF2">
    <property type="entry name" value="LEUCYL_PHENYLALANYL-TRNA--PROTEIN TRANSFERASE"/>
    <property type="match status" value="1"/>
</dbReference>
<evidence type="ECO:0000256" key="2">
    <source>
        <dbReference type="ARBA" id="ARBA00022679"/>
    </source>
</evidence>
<reference evidence="4" key="1">
    <citation type="journal article" date="2015" name="Nature">
        <title>Complex archaea that bridge the gap between prokaryotes and eukaryotes.</title>
        <authorList>
            <person name="Spang A."/>
            <person name="Saw J.H."/>
            <person name="Jorgensen S.L."/>
            <person name="Zaremba-Niedzwiedzka K."/>
            <person name="Martijn J."/>
            <person name="Lind A.E."/>
            <person name="van Eijk R."/>
            <person name="Schleper C."/>
            <person name="Guy L."/>
            <person name="Ettema T.J."/>
        </authorList>
    </citation>
    <scope>NUCLEOTIDE SEQUENCE</scope>
</reference>
<dbReference type="GO" id="GO:0030163">
    <property type="term" value="P:protein catabolic process"/>
    <property type="evidence" value="ECO:0007669"/>
    <property type="project" value="InterPro"/>
</dbReference>
<accession>A0A0F9DTR2</accession>
<keyword evidence="1" id="KW-0963">Cytoplasm</keyword>
<dbReference type="InterPro" id="IPR004616">
    <property type="entry name" value="Leu/Phe-tRNA_Trfase"/>
</dbReference>
<sequence>MPGRLDEIPSDLSPSRLVAAYSSGAFPMPDPDDPSEILWFSPDPRALLPLDERFHVSRRLARTLRQGRLTCTVDRAFTAVMLGCRQREEGSWISDDFLAAYGRLHELGLAHSVEAWADEDRCGDPAGGVYGVTLGGAFFAESMFHRQTDAGKVALVHLVECLRRDGFVLCDVQWLTPNLKRFGACEISRAEYMLQLAGALAARVRFLIRDGALF</sequence>
<dbReference type="AlphaFoldDB" id="A0A0F9DTR2"/>
<evidence type="ECO:0000256" key="1">
    <source>
        <dbReference type="ARBA" id="ARBA00022490"/>
    </source>
</evidence>
<dbReference type="EMBL" id="LAZR01027632">
    <property type="protein sequence ID" value="KKL65124.1"/>
    <property type="molecule type" value="Genomic_DNA"/>
</dbReference>
<dbReference type="Gene3D" id="3.30.70.3550">
    <property type="entry name" value="Leucyl/phenylalanyl-tRNA-protein transferase, N-terminal domain"/>
    <property type="match status" value="1"/>
</dbReference>
<dbReference type="InterPro" id="IPR016181">
    <property type="entry name" value="Acyl_CoA_acyltransferase"/>
</dbReference>
<dbReference type="HAMAP" id="MF_00688">
    <property type="entry name" value="Leu_Phe_trans"/>
    <property type="match status" value="1"/>
</dbReference>
<protein>
    <recommendedName>
        <fullName evidence="5">Leucyl/phenylalanyl-tRNA--protein transferase</fullName>
    </recommendedName>
</protein>
<proteinExistence type="inferred from homology"/>
<organism evidence="4">
    <name type="scientific">marine sediment metagenome</name>
    <dbReference type="NCBI Taxonomy" id="412755"/>
    <lineage>
        <taxon>unclassified sequences</taxon>
        <taxon>metagenomes</taxon>
        <taxon>ecological metagenomes</taxon>
    </lineage>
</organism>
<dbReference type="GO" id="GO:0005737">
    <property type="term" value="C:cytoplasm"/>
    <property type="evidence" value="ECO:0007669"/>
    <property type="project" value="TreeGrafter"/>
</dbReference>